<reference evidence="1" key="2">
    <citation type="journal article" date="2015" name="Fish Shellfish Immunol.">
        <title>Early steps in the European eel (Anguilla anguilla)-Vibrio vulnificus interaction in the gills: Role of the RtxA13 toxin.</title>
        <authorList>
            <person name="Callol A."/>
            <person name="Pajuelo D."/>
            <person name="Ebbesson L."/>
            <person name="Teles M."/>
            <person name="MacKenzie S."/>
            <person name="Amaro C."/>
        </authorList>
    </citation>
    <scope>NUCLEOTIDE SEQUENCE</scope>
</reference>
<dbReference type="EMBL" id="GBXM01007218">
    <property type="protein sequence ID" value="JAI01360.1"/>
    <property type="molecule type" value="Transcribed_RNA"/>
</dbReference>
<proteinExistence type="predicted"/>
<sequence length="37" mass="4344">MAKQNAARKTALFLFCFFQHVLKVINCPFNPFFLLQP</sequence>
<organism evidence="1">
    <name type="scientific">Anguilla anguilla</name>
    <name type="common">European freshwater eel</name>
    <name type="synonym">Muraena anguilla</name>
    <dbReference type="NCBI Taxonomy" id="7936"/>
    <lineage>
        <taxon>Eukaryota</taxon>
        <taxon>Metazoa</taxon>
        <taxon>Chordata</taxon>
        <taxon>Craniata</taxon>
        <taxon>Vertebrata</taxon>
        <taxon>Euteleostomi</taxon>
        <taxon>Actinopterygii</taxon>
        <taxon>Neopterygii</taxon>
        <taxon>Teleostei</taxon>
        <taxon>Anguilliformes</taxon>
        <taxon>Anguillidae</taxon>
        <taxon>Anguilla</taxon>
    </lineage>
</organism>
<dbReference type="AlphaFoldDB" id="A0A0E9XFF8"/>
<reference evidence="1" key="1">
    <citation type="submission" date="2014-11" db="EMBL/GenBank/DDBJ databases">
        <authorList>
            <person name="Amaro Gonzalez C."/>
        </authorList>
    </citation>
    <scope>NUCLEOTIDE SEQUENCE</scope>
</reference>
<evidence type="ECO:0000313" key="1">
    <source>
        <dbReference type="EMBL" id="JAI01360.1"/>
    </source>
</evidence>
<accession>A0A0E9XFF8</accession>
<name>A0A0E9XFF8_ANGAN</name>
<protein>
    <submittedName>
        <fullName evidence="1">Uncharacterized protein</fullName>
    </submittedName>
</protein>